<feature type="repeat" description="ANK" evidence="3">
    <location>
        <begin position="219"/>
        <end position="254"/>
    </location>
</feature>
<feature type="repeat" description="ANK" evidence="3">
    <location>
        <begin position="255"/>
        <end position="287"/>
    </location>
</feature>
<evidence type="ECO:0000313" key="6">
    <source>
        <dbReference type="EMBL" id="KAJ5384861.1"/>
    </source>
</evidence>
<reference evidence="6" key="2">
    <citation type="journal article" date="2023" name="IMA Fungus">
        <title>Comparative genomic study of the Penicillium genus elucidates a diverse pangenome and 15 lateral gene transfer events.</title>
        <authorList>
            <person name="Petersen C."/>
            <person name="Sorensen T."/>
            <person name="Nielsen M.R."/>
            <person name="Sondergaard T.E."/>
            <person name="Sorensen J.L."/>
            <person name="Fitzpatrick D.A."/>
            <person name="Frisvad J.C."/>
            <person name="Nielsen K.L."/>
        </authorList>
    </citation>
    <scope>NUCLEOTIDE SEQUENCE</scope>
    <source>
        <strain evidence="6">IBT 3081</strain>
    </source>
</reference>
<dbReference type="EMBL" id="JAPZBT010000001">
    <property type="protein sequence ID" value="KAJ5384861.1"/>
    <property type="molecule type" value="Genomic_DNA"/>
</dbReference>
<reference evidence="6" key="1">
    <citation type="submission" date="2022-12" db="EMBL/GenBank/DDBJ databases">
        <authorList>
            <person name="Petersen C."/>
        </authorList>
    </citation>
    <scope>NUCLEOTIDE SEQUENCE</scope>
    <source>
        <strain evidence="6">IBT 3081</strain>
    </source>
</reference>
<proteinExistence type="predicted"/>
<evidence type="ECO:0000256" key="1">
    <source>
        <dbReference type="ARBA" id="ARBA00022737"/>
    </source>
</evidence>
<feature type="repeat" description="ANK" evidence="3">
    <location>
        <begin position="50"/>
        <end position="82"/>
    </location>
</feature>
<dbReference type="PROSITE" id="PS50088">
    <property type="entry name" value="ANK_REPEAT"/>
    <property type="match status" value="9"/>
</dbReference>
<evidence type="ECO:0000256" key="5">
    <source>
        <dbReference type="SAM" id="SignalP"/>
    </source>
</evidence>
<dbReference type="InterPro" id="IPR036770">
    <property type="entry name" value="Ankyrin_rpt-contain_sf"/>
</dbReference>
<dbReference type="Proteomes" id="UP001147752">
    <property type="component" value="Unassembled WGS sequence"/>
</dbReference>
<organism evidence="6 7">
    <name type="scientific">Penicillium concentricum</name>
    <dbReference type="NCBI Taxonomy" id="293559"/>
    <lineage>
        <taxon>Eukaryota</taxon>
        <taxon>Fungi</taxon>
        <taxon>Dikarya</taxon>
        <taxon>Ascomycota</taxon>
        <taxon>Pezizomycotina</taxon>
        <taxon>Eurotiomycetes</taxon>
        <taxon>Eurotiomycetidae</taxon>
        <taxon>Eurotiales</taxon>
        <taxon>Aspergillaceae</taxon>
        <taxon>Penicillium</taxon>
    </lineage>
</organism>
<name>A0A9W9SUR2_9EURO</name>
<dbReference type="Pfam" id="PF13637">
    <property type="entry name" value="Ank_4"/>
    <property type="match status" value="1"/>
</dbReference>
<dbReference type="GeneID" id="81459685"/>
<dbReference type="AlphaFoldDB" id="A0A9W9SUR2"/>
<dbReference type="OrthoDB" id="341259at2759"/>
<dbReference type="Gene3D" id="1.25.40.20">
    <property type="entry name" value="Ankyrin repeat-containing domain"/>
    <property type="match status" value="4"/>
</dbReference>
<dbReference type="PROSITE" id="PS50297">
    <property type="entry name" value="ANK_REP_REGION"/>
    <property type="match status" value="7"/>
</dbReference>
<dbReference type="InterPro" id="IPR002110">
    <property type="entry name" value="Ankyrin_rpt"/>
</dbReference>
<feature type="region of interest" description="Disordered" evidence="4">
    <location>
        <begin position="70"/>
        <end position="89"/>
    </location>
</feature>
<dbReference type="Pfam" id="PF00023">
    <property type="entry name" value="Ank"/>
    <property type="match status" value="2"/>
</dbReference>
<keyword evidence="7" id="KW-1185">Reference proteome</keyword>
<feature type="signal peptide" evidence="5">
    <location>
        <begin position="1"/>
        <end position="15"/>
    </location>
</feature>
<accession>A0A9W9SUR2</accession>
<sequence length="461" mass="49703">MTLFVLPNELLLAIAETQDSQNDINAFAKTSRRCYIVLNSFLYAHNVREHQGSALHWAANKGQLRTAQESLRQGAGIESKDKKTGKSPLIQSTRCGHADIVALLLAHGANPHAKGGRGSQDAITCAVIRNRAAVASILLDNGVDVNSTGSGGSLLNLAAQKSPHSCEAVARVLIEKGAELESMNFSKQTPLQVACQSGSVEVARCLIESGADLDIRDQDGMSLLHLACFSGVETAKLLLLLLLEKGADVEAKDEKGETPLHVACWNGRVDRAAFLLEQGANIEAISLNGNTPLLRGVLWETTVYKIPNLPSITALLLERGANPGRGNYCNITPLHVATLKESSGLFKILLQYGADPEPKTTKGMTPLHKLAQNGSLDSARLLLQKGADVQPRDKEGNTPLHMAAQRNDVEFVKLLLESGADRLIKNHKGQLPIHLSSGAEKAEQKQRKVMDLLEAQSEHQH</sequence>
<feature type="repeat" description="ANK" evidence="3">
    <location>
        <begin position="362"/>
        <end position="394"/>
    </location>
</feature>
<feature type="repeat" description="ANK" evidence="3">
    <location>
        <begin position="186"/>
        <end position="218"/>
    </location>
</feature>
<evidence type="ECO:0000256" key="2">
    <source>
        <dbReference type="ARBA" id="ARBA00023043"/>
    </source>
</evidence>
<feature type="chain" id="PRO_5040761169" evidence="5">
    <location>
        <begin position="16"/>
        <end position="461"/>
    </location>
</feature>
<evidence type="ECO:0000256" key="4">
    <source>
        <dbReference type="SAM" id="MobiDB-lite"/>
    </source>
</evidence>
<feature type="repeat" description="ANK" evidence="3">
    <location>
        <begin position="329"/>
        <end position="361"/>
    </location>
</feature>
<evidence type="ECO:0000313" key="7">
    <source>
        <dbReference type="Proteomes" id="UP001147752"/>
    </source>
</evidence>
<dbReference type="SUPFAM" id="SSF48403">
    <property type="entry name" value="Ankyrin repeat"/>
    <property type="match status" value="2"/>
</dbReference>
<protein>
    <submittedName>
        <fullName evidence="6">ATPase inhibitor IATP mitochondria</fullName>
    </submittedName>
</protein>
<dbReference type="RefSeq" id="XP_056584637.1">
    <property type="nucleotide sequence ID" value="XM_056720502.1"/>
</dbReference>
<dbReference type="PRINTS" id="PR01415">
    <property type="entry name" value="ANKYRIN"/>
</dbReference>
<dbReference type="Pfam" id="PF12796">
    <property type="entry name" value="Ank_2"/>
    <property type="match status" value="2"/>
</dbReference>
<dbReference type="PANTHER" id="PTHR24198:SF165">
    <property type="entry name" value="ANKYRIN REPEAT-CONTAINING PROTEIN-RELATED"/>
    <property type="match status" value="1"/>
</dbReference>
<keyword evidence="5" id="KW-0732">Signal</keyword>
<keyword evidence="2 3" id="KW-0040">ANK repeat</keyword>
<feature type="repeat" description="ANK" evidence="3">
    <location>
        <begin position="395"/>
        <end position="427"/>
    </location>
</feature>
<keyword evidence="1" id="KW-0677">Repeat</keyword>
<comment type="caution">
    <text evidence="6">The sequence shown here is derived from an EMBL/GenBank/DDBJ whole genome shotgun (WGS) entry which is preliminary data.</text>
</comment>
<dbReference type="PANTHER" id="PTHR24198">
    <property type="entry name" value="ANKYRIN REPEAT AND PROTEIN KINASE DOMAIN-CONTAINING PROTEIN"/>
    <property type="match status" value="1"/>
</dbReference>
<feature type="repeat" description="ANK" evidence="3">
    <location>
        <begin position="84"/>
        <end position="116"/>
    </location>
</feature>
<feature type="repeat" description="ANK" evidence="3">
    <location>
        <begin position="150"/>
        <end position="185"/>
    </location>
</feature>
<gene>
    <name evidence="6" type="ORF">N7517_002772</name>
</gene>
<dbReference type="SMART" id="SM00248">
    <property type="entry name" value="ANK"/>
    <property type="match status" value="11"/>
</dbReference>
<evidence type="ECO:0000256" key="3">
    <source>
        <dbReference type="PROSITE-ProRule" id="PRU00023"/>
    </source>
</evidence>